<keyword evidence="4" id="KW-0226">DNA condensation</keyword>
<dbReference type="GO" id="GO:0042393">
    <property type="term" value="F:histone binding"/>
    <property type="evidence" value="ECO:0007669"/>
    <property type="project" value="TreeGrafter"/>
</dbReference>
<evidence type="ECO:0000256" key="4">
    <source>
        <dbReference type="ARBA" id="ARBA00023067"/>
    </source>
</evidence>
<organism evidence="9 10">
    <name type="scientific">Hanseniaspora valbyensis NRRL Y-1626</name>
    <dbReference type="NCBI Taxonomy" id="766949"/>
    <lineage>
        <taxon>Eukaryota</taxon>
        <taxon>Fungi</taxon>
        <taxon>Dikarya</taxon>
        <taxon>Ascomycota</taxon>
        <taxon>Saccharomycotina</taxon>
        <taxon>Saccharomycetes</taxon>
        <taxon>Saccharomycodales</taxon>
        <taxon>Saccharomycodaceae</taxon>
        <taxon>Hanseniaspora</taxon>
    </lineage>
</organism>
<dbReference type="InterPro" id="IPR011989">
    <property type="entry name" value="ARM-like"/>
</dbReference>
<dbReference type="InterPro" id="IPR024324">
    <property type="entry name" value="Condensin_cplx_su1_N"/>
</dbReference>
<evidence type="ECO:0000313" key="9">
    <source>
        <dbReference type="EMBL" id="OBA27301.1"/>
    </source>
</evidence>
<dbReference type="GO" id="GO:0010032">
    <property type="term" value="P:meiotic chromosome condensation"/>
    <property type="evidence" value="ECO:0007669"/>
    <property type="project" value="TreeGrafter"/>
</dbReference>
<keyword evidence="6" id="KW-0131">Cell cycle</keyword>
<evidence type="ECO:0000256" key="5">
    <source>
        <dbReference type="ARBA" id="ARBA00023242"/>
    </source>
</evidence>
<dbReference type="AlphaFoldDB" id="A0A1B7TEZ4"/>
<name>A0A1B7TEZ4_9ASCO</name>
<evidence type="ECO:0000259" key="7">
    <source>
        <dbReference type="Pfam" id="PF12717"/>
    </source>
</evidence>
<dbReference type="Pfam" id="PF12717">
    <property type="entry name" value="Cnd1"/>
    <property type="match status" value="1"/>
</dbReference>
<dbReference type="GO" id="GO:0007076">
    <property type="term" value="P:mitotic chromosome condensation"/>
    <property type="evidence" value="ECO:0007669"/>
    <property type="project" value="InterPro"/>
</dbReference>
<evidence type="ECO:0000256" key="6">
    <source>
        <dbReference type="ARBA" id="ARBA00023306"/>
    </source>
</evidence>
<comment type="subcellular location">
    <subcellularLocation>
        <location evidence="1">Nucleus</location>
    </subcellularLocation>
</comment>
<dbReference type="InterPro" id="IPR032682">
    <property type="entry name" value="Cnd1_C"/>
</dbReference>
<feature type="domain" description="Condensin complex subunit 1 N-terminal" evidence="8">
    <location>
        <begin position="101"/>
        <end position="230"/>
    </location>
</feature>
<dbReference type="InterPro" id="IPR026971">
    <property type="entry name" value="CND1/NCAPD3"/>
</dbReference>
<feature type="domain" description="Condensin complex subunit 1 C-terminal" evidence="7">
    <location>
        <begin position="607"/>
        <end position="766"/>
    </location>
</feature>
<dbReference type="Pfam" id="PF12922">
    <property type="entry name" value="Cnd1_N"/>
    <property type="match status" value="1"/>
</dbReference>
<accession>A0A1B7TEZ4</accession>
<proteinExistence type="predicted"/>
<keyword evidence="10" id="KW-1185">Reference proteome</keyword>
<comment type="caution">
    <text evidence="9">The sequence shown here is derived from an EMBL/GenBank/DDBJ whole genome shotgun (WGS) entry which is preliminary data.</text>
</comment>
<dbReference type="OrthoDB" id="436262at2759"/>
<gene>
    <name evidence="9" type="ORF">HANVADRAFT_62035</name>
</gene>
<dbReference type="PANTHER" id="PTHR14222:SF2">
    <property type="entry name" value="CONDENSIN COMPLEX SUBUNIT 1"/>
    <property type="match status" value="1"/>
</dbReference>
<evidence type="ECO:0000256" key="3">
    <source>
        <dbReference type="ARBA" id="ARBA00022776"/>
    </source>
</evidence>
<sequence length="788" mass="91178">MSDEQFNLTEQLKIFHNNSLEDLQIGFNEENIHSELYEVTDTITLHSSISLGNPNENDWEKFTSIAYYFILLQQKQKLALMNGLKTSIINSCKEINFFYNQMNKDVERDENDLLERKEQEENLKTGLKILGYMVMVCLSTSFQQASNKKGDKQLLDETVSSFQTFLPCLLDLFEINLSRLFPTSTEKSEFIQLFSKSCFSFLEIESIFKISFLKDLLHKIFCLLVKLQNEKANVLNMVTSNVAYYTFSINFYAEFLKQLYDEYDYPQFAEDVLRELSEKEFNPKDITGPKNVALFLVKVSELVPQIMMKQIQLVTKLLNNSSFTLRNAVVEACGNIVYTYYKKKAITNDSTLIESEEEQCSLLIDLLENRLLDTNPYVRSKAVQGLIKLANLKTPSSSSSSASSFNENNLGEDNPNFYPFAECAIECLFKLSDLPDLYCKNIIEHKLKESFASTDLVDEDFSRIASISQLLFIVGEVVLKLIVYLEHSEVQFKRIKNQKETDAKLNKDKEKENELEMISKTTEDDFNDSIGYIRETELLFSPQSLLSQFIPFVVNLLTEYEYTYRNFFIQRIATLTLLKFMLTSKKVCETHLSLLITIMEKSEDPITRSNCILGFGDISVTFNTIIDDNIEFLYNRLMDDDLSVKRTCLMTITFLILAGQVKIKGQLGKMALCLVDTDLKIVQLSKIFFNELSSKDNAVYNGFLDIFNYLSNVVDLTESDFQKIVKFLMNYIQQEKYQKNINNKLISKLKTVEDEKQYDDILYVLQNLINNKDENLDQIIEQGFKKVP</sequence>
<reference evidence="10" key="1">
    <citation type="journal article" date="2016" name="Proc. Natl. Acad. Sci. U.S.A.">
        <title>Comparative genomics of biotechnologically important yeasts.</title>
        <authorList>
            <person name="Riley R."/>
            <person name="Haridas S."/>
            <person name="Wolfe K.H."/>
            <person name="Lopes M.R."/>
            <person name="Hittinger C.T."/>
            <person name="Goeker M."/>
            <person name="Salamov A.A."/>
            <person name="Wisecaver J.H."/>
            <person name="Long T.M."/>
            <person name="Calvey C.H."/>
            <person name="Aerts A.L."/>
            <person name="Barry K.W."/>
            <person name="Choi C."/>
            <person name="Clum A."/>
            <person name="Coughlan A.Y."/>
            <person name="Deshpande S."/>
            <person name="Douglass A.P."/>
            <person name="Hanson S.J."/>
            <person name="Klenk H.-P."/>
            <person name="LaButti K.M."/>
            <person name="Lapidus A."/>
            <person name="Lindquist E.A."/>
            <person name="Lipzen A.M."/>
            <person name="Meier-Kolthoff J.P."/>
            <person name="Ohm R.A."/>
            <person name="Otillar R.P."/>
            <person name="Pangilinan J.L."/>
            <person name="Peng Y."/>
            <person name="Rokas A."/>
            <person name="Rosa C.A."/>
            <person name="Scheuner C."/>
            <person name="Sibirny A.A."/>
            <person name="Slot J.C."/>
            <person name="Stielow J.B."/>
            <person name="Sun H."/>
            <person name="Kurtzman C.P."/>
            <person name="Blackwell M."/>
            <person name="Grigoriev I.V."/>
            <person name="Jeffries T.W."/>
        </authorList>
    </citation>
    <scope>NUCLEOTIDE SEQUENCE [LARGE SCALE GENOMIC DNA]</scope>
    <source>
        <strain evidence="10">NRRL Y-1626</strain>
    </source>
</reference>
<dbReference type="GO" id="GO:0005634">
    <property type="term" value="C:nucleus"/>
    <property type="evidence" value="ECO:0007669"/>
    <property type="project" value="UniProtKB-SubCell"/>
</dbReference>
<dbReference type="GO" id="GO:0000779">
    <property type="term" value="C:condensed chromosome, centromeric region"/>
    <property type="evidence" value="ECO:0007669"/>
    <property type="project" value="TreeGrafter"/>
</dbReference>
<dbReference type="GO" id="GO:0051301">
    <property type="term" value="P:cell division"/>
    <property type="evidence" value="ECO:0007669"/>
    <property type="project" value="UniProtKB-KW"/>
</dbReference>
<keyword evidence="5" id="KW-0539">Nucleus</keyword>
<evidence type="ECO:0000256" key="2">
    <source>
        <dbReference type="ARBA" id="ARBA00022618"/>
    </source>
</evidence>
<keyword evidence="3" id="KW-0498">Mitosis</keyword>
<dbReference type="EMBL" id="LXPE01000009">
    <property type="protein sequence ID" value="OBA27301.1"/>
    <property type="molecule type" value="Genomic_DNA"/>
</dbReference>
<dbReference type="InterPro" id="IPR016024">
    <property type="entry name" value="ARM-type_fold"/>
</dbReference>
<dbReference type="GO" id="GO:0000796">
    <property type="term" value="C:condensin complex"/>
    <property type="evidence" value="ECO:0007669"/>
    <property type="project" value="TreeGrafter"/>
</dbReference>
<evidence type="ECO:0000256" key="1">
    <source>
        <dbReference type="ARBA" id="ARBA00004123"/>
    </source>
</evidence>
<dbReference type="Proteomes" id="UP000092321">
    <property type="component" value="Unassembled WGS sequence"/>
</dbReference>
<protein>
    <submittedName>
        <fullName evidence="9">ARM repeat-containing protein</fullName>
    </submittedName>
</protein>
<dbReference type="SUPFAM" id="SSF48371">
    <property type="entry name" value="ARM repeat"/>
    <property type="match status" value="1"/>
</dbReference>
<evidence type="ECO:0000313" key="10">
    <source>
        <dbReference type="Proteomes" id="UP000092321"/>
    </source>
</evidence>
<dbReference type="Gene3D" id="1.25.10.10">
    <property type="entry name" value="Leucine-rich Repeat Variant"/>
    <property type="match status" value="1"/>
</dbReference>
<keyword evidence="2" id="KW-0132">Cell division</keyword>
<evidence type="ECO:0000259" key="8">
    <source>
        <dbReference type="Pfam" id="PF12922"/>
    </source>
</evidence>
<dbReference type="PANTHER" id="PTHR14222">
    <property type="entry name" value="CONDENSIN"/>
    <property type="match status" value="1"/>
</dbReference>